<keyword evidence="3" id="KW-1185">Reference proteome</keyword>
<feature type="region of interest" description="Disordered" evidence="1">
    <location>
        <begin position="1"/>
        <end position="21"/>
    </location>
</feature>
<protein>
    <submittedName>
        <fullName evidence="2">Uncharacterized protein</fullName>
    </submittedName>
</protein>
<evidence type="ECO:0000256" key="1">
    <source>
        <dbReference type="SAM" id="MobiDB-lite"/>
    </source>
</evidence>
<reference evidence="2 3" key="1">
    <citation type="journal article" date="2019" name="Int. J. Syst. Evol. Microbiol.">
        <title>The Global Catalogue of Microorganisms (GCM) 10K type strain sequencing project: providing services to taxonomists for standard genome sequencing and annotation.</title>
        <authorList>
            <consortium name="The Broad Institute Genomics Platform"/>
            <consortium name="The Broad Institute Genome Sequencing Center for Infectious Disease"/>
            <person name="Wu L."/>
            <person name="Ma J."/>
        </authorList>
    </citation>
    <scope>NUCLEOTIDE SEQUENCE [LARGE SCALE GENOMIC DNA]</scope>
    <source>
        <strain evidence="2 3">JCM 6242</strain>
    </source>
</reference>
<dbReference type="RefSeq" id="WP_344968525.1">
    <property type="nucleotide sequence ID" value="NZ_BAAAVI010000005.1"/>
</dbReference>
<dbReference type="EMBL" id="BAAAVI010000005">
    <property type="protein sequence ID" value="GAA2853551.1"/>
    <property type="molecule type" value="Genomic_DNA"/>
</dbReference>
<name>A0ABN3VSU4_9ACTN</name>
<comment type="caution">
    <text evidence="2">The sequence shown here is derived from an EMBL/GenBank/DDBJ whole genome shotgun (WGS) entry which is preliminary data.</text>
</comment>
<organism evidence="2 3">
    <name type="scientific">Streptosporangium fragile</name>
    <dbReference type="NCBI Taxonomy" id="46186"/>
    <lineage>
        <taxon>Bacteria</taxon>
        <taxon>Bacillati</taxon>
        <taxon>Actinomycetota</taxon>
        <taxon>Actinomycetes</taxon>
        <taxon>Streptosporangiales</taxon>
        <taxon>Streptosporangiaceae</taxon>
        <taxon>Streptosporangium</taxon>
    </lineage>
</organism>
<evidence type="ECO:0000313" key="2">
    <source>
        <dbReference type="EMBL" id="GAA2853551.1"/>
    </source>
</evidence>
<sequence>MNATTAVGPRSSHRLVSPHNGPALQAVKSEHPDGVMEMIVAAGPKETA</sequence>
<accession>A0ABN3VSU4</accession>
<evidence type="ECO:0000313" key="3">
    <source>
        <dbReference type="Proteomes" id="UP001500831"/>
    </source>
</evidence>
<dbReference type="Proteomes" id="UP001500831">
    <property type="component" value="Unassembled WGS sequence"/>
</dbReference>
<proteinExistence type="predicted"/>
<gene>
    <name evidence="2" type="ORF">GCM10010517_11400</name>
</gene>